<keyword evidence="3" id="KW-1185">Reference proteome</keyword>
<proteinExistence type="predicted"/>
<name>A0ABY9P6H0_9GAMM</name>
<evidence type="ECO:0000313" key="3">
    <source>
        <dbReference type="Proteomes" id="UP001229313"/>
    </source>
</evidence>
<gene>
    <name evidence="2" type="ORF">RDV84_21970</name>
</gene>
<dbReference type="RefSeq" id="WP_309151590.1">
    <property type="nucleotide sequence ID" value="NZ_CP133568.1"/>
</dbReference>
<dbReference type="EMBL" id="CP133568">
    <property type="protein sequence ID" value="WMT02599.1"/>
    <property type="molecule type" value="Genomic_DNA"/>
</dbReference>
<protein>
    <submittedName>
        <fullName evidence="2">Uncharacterized protein</fullName>
    </submittedName>
</protein>
<organism evidence="2 3">
    <name type="scientific">Lysobacter yananisis</name>
    <dbReference type="NCBI Taxonomy" id="1003114"/>
    <lineage>
        <taxon>Bacteria</taxon>
        <taxon>Pseudomonadati</taxon>
        <taxon>Pseudomonadota</taxon>
        <taxon>Gammaproteobacteria</taxon>
        <taxon>Lysobacterales</taxon>
        <taxon>Lysobacteraceae</taxon>
        <taxon>Lysobacter</taxon>
    </lineage>
</organism>
<evidence type="ECO:0000313" key="2">
    <source>
        <dbReference type="EMBL" id="WMT02599.1"/>
    </source>
</evidence>
<reference evidence="2 3" key="1">
    <citation type="submission" date="2023-08" db="EMBL/GenBank/DDBJ databases">
        <title>The whole genome sequence of Lysobacter yananisis.</title>
        <authorList>
            <person name="Sun H."/>
        </authorList>
    </citation>
    <scope>NUCLEOTIDE SEQUENCE [LARGE SCALE GENOMIC DNA]</scope>
    <source>
        <strain evidence="2 3">SNNU513</strain>
    </source>
</reference>
<evidence type="ECO:0000256" key="1">
    <source>
        <dbReference type="SAM" id="MobiDB-lite"/>
    </source>
</evidence>
<feature type="compositionally biased region" description="Low complexity" evidence="1">
    <location>
        <begin position="113"/>
        <end position="129"/>
    </location>
</feature>
<feature type="region of interest" description="Disordered" evidence="1">
    <location>
        <begin position="108"/>
        <end position="129"/>
    </location>
</feature>
<sequence length="129" mass="13366">MRTAEADPVKTGGRSRRAAHAAARPMQEIMGPAKRNRCDSRIGRAGGIQSCAARTVNDGRGLFSDDAAAESIAAASVTSGANADADAENPERVRSGIGARVRRCRVQRRTGVASASAPPSATSARFSSR</sequence>
<feature type="region of interest" description="Disordered" evidence="1">
    <location>
        <begin position="1"/>
        <end position="38"/>
    </location>
</feature>
<dbReference type="Proteomes" id="UP001229313">
    <property type="component" value="Chromosome"/>
</dbReference>
<accession>A0ABY9P6H0</accession>